<accession>A0A9P9D0Z6</accession>
<evidence type="ECO:0000313" key="2">
    <source>
        <dbReference type="Proteomes" id="UP000738349"/>
    </source>
</evidence>
<evidence type="ECO:0000313" key="1">
    <source>
        <dbReference type="EMBL" id="KAH7110471.1"/>
    </source>
</evidence>
<organism evidence="1 2">
    <name type="scientific">Dactylonectria macrodidyma</name>
    <dbReference type="NCBI Taxonomy" id="307937"/>
    <lineage>
        <taxon>Eukaryota</taxon>
        <taxon>Fungi</taxon>
        <taxon>Dikarya</taxon>
        <taxon>Ascomycota</taxon>
        <taxon>Pezizomycotina</taxon>
        <taxon>Sordariomycetes</taxon>
        <taxon>Hypocreomycetidae</taxon>
        <taxon>Hypocreales</taxon>
        <taxon>Nectriaceae</taxon>
        <taxon>Dactylonectria</taxon>
    </lineage>
</organism>
<name>A0A9P9D0Z6_9HYPO</name>
<dbReference type="AlphaFoldDB" id="A0A9P9D0Z6"/>
<dbReference type="OrthoDB" id="20872at2759"/>
<dbReference type="EMBL" id="JAGMUV010000045">
    <property type="protein sequence ID" value="KAH7110471.1"/>
    <property type="molecule type" value="Genomic_DNA"/>
</dbReference>
<dbReference type="PANTHER" id="PTHR10622">
    <property type="entry name" value="HET DOMAIN-CONTAINING PROTEIN"/>
    <property type="match status" value="1"/>
</dbReference>
<sequence length="315" mass="35109">MSWAATRQTTRIEDTAYCLLGIFNVNMPMIYGEGVRAFIRLQEAIAGESNDFSLFSWRASAADYQMYRGVFATSPSEFRDSGSIRVIRDAVFNPEFLLTNKGLLAKLGRIFLSRRVSPSLSEELKASQNHAFVFRNGFNEANVATNAPEFPFEVIQFAASEQWDSQGRMFVTQGAGGFAAYGYFMPRFGTFHAEELSGAESFILAFGRVQGEEEPWICIASAREDIEIFQAQGDAKKAVRVSLEKTMTGGQMVYCIDLKYTGAPEVHLTGQDGALSHPESFAYRERYGIGQKSVGRQDSSSLTNLWIAENFLEDI</sequence>
<keyword evidence="2" id="KW-1185">Reference proteome</keyword>
<dbReference type="PANTHER" id="PTHR10622:SF12">
    <property type="entry name" value="HET DOMAIN-CONTAINING PROTEIN"/>
    <property type="match status" value="1"/>
</dbReference>
<gene>
    <name evidence="1" type="ORF">EDB81DRAFT_863095</name>
</gene>
<comment type="caution">
    <text evidence="1">The sequence shown here is derived from an EMBL/GenBank/DDBJ whole genome shotgun (WGS) entry which is preliminary data.</text>
</comment>
<reference evidence="1" key="1">
    <citation type="journal article" date="2021" name="Nat. Commun.">
        <title>Genetic determinants of endophytism in the Arabidopsis root mycobiome.</title>
        <authorList>
            <person name="Mesny F."/>
            <person name="Miyauchi S."/>
            <person name="Thiergart T."/>
            <person name="Pickel B."/>
            <person name="Atanasova L."/>
            <person name="Karlsson M."/>
            <person name="Huettel B."/>
            <person name="Barry K.W."/>
            <person name="Haridas S."/>
            <person name="Chen C."/>
            <person name="Bauer D."/>
            <person name="Andreopoulos W."/>
            <person name="Pangilinan J."/>
            <person name="LaButti K."/>
            <person name="Riley R."/>
            <person name="Lipzen A."/>
            <person name="Clum A."/>
            <person name="Drula E."/>
            <person name="Henrissat B."/>
            <person name="Kohler A."/>
            <person name="Grigoriev I.V."/>
            <person name="Martin F.M."/>
            <person name="Hacquard S."/>
        </authorList>
    </citation>
    <scope>NUCLEOTIDE SEQUENCE</scope>
    <source>
        <strain evidence="1">MPI-CAGE-AT-0147</strain>
    </source>
</reference>
<protein>
    <submittedName>
        <fullName evidence="1">Uncharacterized protein</fullName>
    </submittedName>
</protein>
<dbReference type="Proteomes" id="UP000738349">
    <property type="component" value="Unassembled WGS sequence"/>
</dbReference>
<proteinExistence type="predicted"/>